<accession>A0A2X4X8I9</accession>
<keyword evidence="8" id="KW-1185">Reference proteome</keyword>
<keyword evidence="5 6" id="KW-0472">Membrane</keyword>
<evidence type="ECO:0000256" key="4">
    <source>
        <dbReference type="ARBA" id="ARBA00022989"/>
    </source>
</evidence>
<name>A0A2X4X8I9_9NOCA</name>
<keyword evidence="2" id="KW-1003">Cell membrane</keyword>
<sequence>MGRHSRPDEVDDGEVVGFLSDVGPSGRHAKIWDSPSLAGYAHPSMTNTGQLHIDLVAETVLMERIVAKVHEDRDGTLHEPRTPELDGRAARRNTVVMLASRLAIASMGWAGSMILARVLAPDDFGKFSFVFGLLGLLSVVTDLGVGRVVLAKLVECNPWEVSYVTTAFIALRGLLGLLGYGLAVGYVVLLGYSSDVVWATVVAGLVVVVATPSNALSVMYQSRLRMASVAAAETLGQLAQLLCTIAAVLWHPVLLVVVAPAVINEVVAAVLKVRGVRAGKAGPLPAARAQLWRWREMLIEAVPLSIGFALLTILSKVDVLMLGRMDTFDSVGLYTVGYKFADLLSMVASTVVGPVTTLLVATWPAQSEQFRQRTREAAMLLAVLGAAATAAFWPTADGVLTLLYGDRFAEAADASRMLVAGSALSMLTELGLMVLIATGRHRVYPWVALAALVANVGLNLVLIPRMSFDGAALATLLTEAVIVVAIWVVVARTVEVGRLFPFAQASAIAMLGVAVTVWASLLADRFDVPWPITAVIAPLCVFAGVHFLPITGGLGLVGLVKSR</sequence>
<dbReference type="STRING" id="1219011.GCA_001895045_03524"/>
<gene>
    <name evidence="7" type="ORF">NCTC10994_03208</name>
</gene>
<feature type="transmembrane region" description="Helical" evidence="6">
    <location>
        <begin position="127"/>
        <end position="150"/>
    </location>
</feature>
<dbReference type="KEGG" id="rcr:NCTC10994_03208"/>
<feature type="transmembrane region" description="Helical" evidence="6">
    <location>
        <begin position="470"/>
        <end position="490"/>
    </location>
</feature>
<protein>
    <submittedName>
        <fullName evidence="7">Hypothetical membrane protein</fullName>
    </submittedName>
</protein>
<proteinExistence type="predicted"/>
<keyword evidence="3 6" id="KW-0812">Transmembrane</keyword>
<keyword evidence="4 6" id="KW-1133">Transmembrane helix</keyword>
<evidence type="ECO:0000256" key="3">
    <source>
        <dbReference type="ARBA" id="ARBA00022692"/>
    </source>
</evidence>
<organism evidence="7 8">
    <name type="scientific">Rhodococcus coprophilus</name>
    <dbReference type="NCBI Taxonomy" id="38310"/>
    <lineage>
        <taxon>Bacteria</taxon>
        <taxon>Bacillati</taxon>
        <taxon>Actinomycetota</taxon>
        <taxon>Actinomycetes</taxon>
        <taxon>Mycobacteriales</taxon>
        <taxon>Nocardiaceae</taxon>
        <taxon>Rhodococcus</taxon>
    </lineage>
</organism>
<evidence type="ECO:0000256" key="5">
    <source>
        <dbReference type="ARBA" id="ARBA00023136"/>
    </source>
</evidence>
<dbReference type="InterPro" id="IPR002797">
    <property type="entry name" value="Polysacc_synth"/>
</dbReference>
<feature type="transmembrane region" description="Helical" evidence="6">
    <location>
        <begin position="162"/>
        <end position="190"/>
    </location>
</feature>
<reference evidence="7 8" key="1">
    <citation type="submission" date="2018-06" db="EMBL/GenBank/DDBJ databases">
        <authorList>
            <consortium name="Pathogen Informatics"/>
            <person name="Doyle S."/>
        </authorList>
    </citation>
    <scope>NUCLEOTIDE SEQUENCE [LARGE SCALE GENOMIC DNA]</scope>
    <source>
        <strain evidence="7 8">NCTC10994</strain>
    </source>
</reference>
<feature type="transmembrane region" description="Helical" evidence="6">
    <location>
        <begin position="95"/>
        <end position="115"/>
    </location>
</feature>
<feature type="transmembrane region" description="Helical" evidence="6">
    <location>
        <begin position="443"/>
        <end position="464"/>
    </location>
</feature>
<comment type="subcellular location">
    <subcellularLocation>
        <location evidence="1">Cell membrane</location>
        <topology evidence="1">Multi-pass membrane protein</topology>
    </subcellularLocation>
</comment>
<feature type="transmembrane region" description="Helical" evidence="6">
    <location>
        <begin position="502"/>
        <end position="523"/>
    </location>
</feature>
<dbReference type="PANTHER" id="PTHR30250:SF11">
    <property type="entry name" value="O-ANTIGEN TRANSPORTER-RELATED"/>
    <property type="match status" value="1"/>
</dbReference>
<dbReference type="Proteomes" id="UP000249091">
    <property type="component" value="Chromosome 1"/>
</dbReference>
<evidence type="ECO:0000313" key="8">
    <source>
        <dbReference type="Proteomes" id="UP000249091"/>
    </source>
</evidence>
<feature type="transmembrane region" description="Helical" evidence="6">
    <location>
        <begin position="535"/>
        <end position="560"/>
    </location>
</feature>
<feature type="transmembrane region" description="Helical" evidence="6">
    <location>
        <begin position="377"/>
        <end position="396"/>
    </location>
</feature>
<evidence type="ECO:0000313" key="7">
    <source>
        <dbReference type="EMBL" id="SQI35985.1"/>
    </source>
</evidence>
<evidence type="ECO:0000256" key="2">
    <source>
        <dbReference type="ARBA" id="ARBA00022475"/>
    </source>
</evidence>
<dbReference type="GO" id="GO:0005886">
    <property type="term" value="C:plasma membrane"/>
    <property type="evidence" value="ECO:0007669"/>
    <property type="project" value="UniProtKB-SubCell"/>
</dbReference>
<evidence type="ECO:0000256" key="6">
    <source>
        <dbReference type="SAM" id="Phobius"/>
    </source>
</evidence>
<dbReference type="PANTHER" id="PTHR30250">
    <property type="entry name" value="PST FAMILY PREDICTED COLANIC ACID TRANSPORTER"/>
    <property type="match status" value="1"/>
</dbReference>
<feature type="transmembrane region" description="Helical" evidence="6">
    <location>
        <begin position="343"/>
        <end position="365"/>
    </location>
</feature>
<dbReference type="Pfam" id="PF01943">
    <property type="entry name" value="Polysacc_synt"/>
    <property type="match status" value="1"/>
</dbReference>
<feature type="transmembrane region" description="Helical" evidence="6">
    <location>
        <begin position="416"/>
        <end position="436"/>
    </location>
</feature>
<dbReference type="EMBL" id="LS483468">
    <property type="protein sequence ID" value="SQI35985.1"/>
    <property type="molecule type" value="Genomic_DNA"/>
</dbReference>
<feature type="transmembrane region" description="Helical" evidence="6">
    <location>
        <begin position="298"/>
        <end position="323"/>
    </location>
</feature>
<evidence type="ECO:0000256" key="1">
    <source>
        <dbReference type="ARBA" id="ARBA00004651"/>
    </source>
</evidence>
<feature type="transmembrane region" description="Helical" evidence="6">
    <location>
        <begin position="196"/>
        <end position="216"/>
    </location>
</feature>
<dbReference type="AlphaFoldDB" id="A0A2X4X8I9"/>
<dbReference type="RefSeq" id="WP_231922886.1">
    <property type="nucleotide sequence ID" value="NZ_JAFBBL010000001.1"/>
</dbReference>
<dbReference type="InterPro" id="IPR050833">
    <property type="entry name" value="Poly_Biosynth_Transport"/>
</dbReference>